<dbReference type="GO" id="GO:0015930">
    <property type="term" value="F:glutamate synthase activity"/>
    <property type="evidence" value="ECO:0007669"/>
    <property type="project" value="InterPro"/>
</dbReference>
<keyword evidence="6" id="KW-0288">FMN</keyword>
<name>A0A2C6WLJ5_9STAP</name>
<comment type="pathway">
    <text evidence="14">Amino-acid biosynthesis.</text>
</comment>
<evidence type="ECO:0000256" key="8">
    <source>
        <dbReference type="ARBA" id="ARBA00022962"/>
    </source>
</evidence>
<dbReference type="SUPFAM" id="SSF56235">
    <property type="entry name" value="N-terminal nucleophile aminohydrolases (Ntn hydrolases)"/>
    <property type="match status" value="1"/>
</dbReference>
<dbReference type="CDD" id="cd00982">
    <property type="entry name" value="gltB_C"/>
    <property type="match status" value="1"/>
</dbReference>
<evidence type="ECO:0000256" key="5">
    <source>
        <dbReference type="ARBA" id="ARBA00022630"/>
    </source>
</evidence>
<dbReference type="InterPro" id="IPR036485">
    <property type="entry name" value="Glu_synth_asu_C_sf"/>
</dbReference>
<dbReference type="GO" id="GO:0051538">
    <property type="term" value="F:3 iron, 4 sulfur cluster binding"/>
    <property type="evidence" value="ECO:0007669"/>
    <property type="project" value="UniProtKB-KW"/>
</dbReference>
<evidence type="ECO:0000256" key="14">
    <source>
        <dbReference type="ARBA" id="ARBA00029440"/>
    </source>
</evidence>
<dbReference type="InterPro" id="IPR013785">
    <property type="entry name" value="Aldolase_TIM"/>
</dbReference>
<dbReference type="GO" id="GO:0006537">
    <property type="term" value="P:glutamate biosynthetic process"/>
    <property type="evidence" value="ECO:0007669"/>
    <property type="project" value="UniProtKB-KW"/>
</dbReference>
<dbReference type="Pfam" id="PF01493">
    <property type="entry name" value="GXGXG"/>
    <property type="match status" value="1"/>
</dbReference>
<dbReference type="Gene3D" id="2.160.20.60">
    <property type="entry name" value="Glutamate synthase, alpha subunit, C-terminal domain"/>
    <property type="match status" value="1"/>
</dbReference>
<evidence type="ECO:0000256" key="9">
    <source>
        <dbReference type="ARBA" id="ARBA00023002"/>
    </source>
</evidence>
<evidence type="ECO:0000313" key="16">
    <source>
        <dbReference type="EMBL" id="PHK49013.1"/>
    </source>
</evidence>
<evidence type="ECO:0000256" key="3">
    <source>
        <dbReference type="ARBA" id="ARBA00009716"/>
    </source>
</evidence>
<evidence type="ECO:0000256" key="13">
    <source>
        <dbReference type="ARBA" id="ARBA00023291"/>
    </source>
</evidence>
<proteinExistence type="inferred from homology"/>
<keyword evidence="5" id="KW-0285">Flavoprotein</keyword>
<dbReference type="InterPro" id="IPR017932">
    <property type="entry name" value="GATase_2_dom"/>
</dbReference>
<dbReference type="Gene3D" id="3.20.20.70">
    <property type="entry name" value="Aldolase class I"/>
    <property type="match status" value="2"/>
</dbReference>
<dbReference type="EMBL" id="MRZN01000018">
    <property type="protein sequence ID" value="PHK49013.1"/>
    <property type="molecule type" value="Genomic_DNA"/>
</dbReference>
<dbReference type="Pfam" id="PF04898">
    <property type="entry name" value="Glu_syn_central"/>
    <property type="match status" value="1"/>
</dbReference>
<evidence type="ECO:0000259" key="15">
    <source>
        <dbReference type="PROSITE" id="PS51278"/>
    </source>
</evidence>
<dbReference type="OrthoDB" id="9758182at2"/>
<evidence type="ECO:0000256" key="1">
    <source>
        <dbReference type="ARBA" id="ARBA00001917"/>
    </source>
</evidence>
<dbReference type="Gene3D" id="3.60.20.10">
    <property type="entry name" value="Glutamine Phosphoribosylpyrophosphate, subunit 1, domain 1"/>
    <property type="match status" value="1"/>
</dbReference>
<reference evidence="17" key="1">
    <citation type="submission" date="2017-10" db="EMBL/GenBank/DDBJ databases">
        <title>Staphylococcus edaphicus sp. nov., isolated in Antarctica, harbouring mecC gene and genomic islands essential in adaptation to extreme environment.</title>
        <authorList>
            <person name="Pantucek R."/>
            <person name="Sedlacek I."/>
            <person name="Indrakova A."/>
            <person name="Vrbovska V."/>
            <person name="Maslanova I."/>
            <person name="Kovarovic V."/>
            <person name="Svec P."/>
            <person name="Kralova S."/>
            <person name="Kristofova L."/>
            <person name="Keklakova J."/>
            <person name="Petras P."/>
            <person name="Doskar J."/>
        </authorList>
    </citation>
    <scope>NUCLEOTIDE SEQUENCE [LARGE SCALE GENOMIC DNA]</scope>
    <source>
        <strain evidence="17">CCM 5085</strain>
    </source>
</reference>
<comment type="similarity">
    <text evidence="3">Belongs to the glutamate synthase family.</text>
</comment>
<keyword evidence="4" id="KW-0028">Amino-acid biosynthesis</keyword>
<dbReference type="CDD" id="cd00713">
    <property type="entry name" value="GltS"/>
    <property type="match status" value="1"/>
</dbReference>
<evidence type="ECO:0000313" key="17">
    <source>
        <dbReference type="Proteomes" id="UP000223828"/>
    </source>
</evidence>
<dbReference type="SUPFAM" id="SSF51395">
    <property type="entry name" value="FMN-linked oxidoreductases"/>
    <property type="match status" value="1"/>
</dbReference>
<comment type="cofactor">
    <cofactor evidence="2">
        <name>[3Fe-4S] cluster</name>
        <dbReference type="ChEBI" id="CHEBI:21137"/>
    </cofactor>
</comment>
<dbReference type="InterPro" id="IPR002932">
    <property type="entry name" value="Glu_synthdom"/>
</dbReference>
<sequence>MLKNREKLGLYDSREEHDACGIGFYANMDNKRSHDIVEKSLEMLRRLDHRGGIGADGVTGDGAGIMTEVPYAYFSRHLDFDIPEEGQYAVGMFFTNEKIKGSQHEAQFNAYFEAEGLTVLGYRAVPVDISAIATHVADTMPHIQQVFVALNDIRHTQIERTLFLARKQIENYANQQQLDLYFTSLSHRTIVYKGWLRSDQIKALYQDLNHEDFISKLGLVHSRFSTNTFPSWKRAHPNRLLMHNGEINTIKGNVNWMRARQDALIETIFGEDKHKVAEIVDEDGSDSAIVDNALEFLSLAMEPERAAMLMIPEPWLYNKANDANISAFYEFYSYLMEPWDGPTMISFCNGDKIGALTDRNGLRPGRYTITKDNYIVFSSEVGVVDVPEDNVAFKGQLNPGKLLLVDFKAHKVIENNELKARIADEHPYESWLSQFKVDLDLDKVMYQPSDWDVDTLTRLQKQFVYTKEEMDKYLTELVESKKDPIGAMGYDVPIAALNEKDESLFNYFKQLFAQVTNPPIDAYREKIVTSELSYLGGEGNLLKPNEDVLNRIQLKRPVITEAQLDAIEQSRFNVTHVSTVYQHELETALDAIGEKAIKAVQKGYEIIVLDDRSLVSDTGYAMPMLLAVSHIHQLLIREGLRMRTSIVALSGETREVHHVACLLGYGANAVVPYLAQRTIEQLVQNQRLEGDISENVQTYTDTLSEGVIKVMAKMGISTVQSYQGAQIFEAVGLSDEVVEQYFTGTQTKLSGISMQMIDKENKARQTPSSEYIESGSTFQWRKQGQHHAFNPTSIHLLQHACRLNDYEKFKAFSHEVNYKRTDHIRHLMEFKKQTPIDISEVEPASDIVQRFNTGAMSYGSISEEAHQTLAEAMNRMGGKSNSGEGGENPERFIIDEEGRNHSSAIKQVASGRFGVTSDYLQHAKEIQIKVAQGAKPGEGGQLPGTKVYPWIAEVRGSTPGIGLISPPPHHDIYSIEDLAQLIHDLKNANKDANITVKLVSKTGVGTIAAGVAKAYADKIVISGYDGGTGASPKTSIQHAGVPWEIGLAETHQTLMMNDLRSRVKVETDGKLLTGRDVAYACALGAEEFGFATAPLVVLGCVMMRVCHKDTCPVGIATQNQDLRALFNGRADHVVNFMHFIAEELREILAELGLNSVDDLVGRTDLLRRKENLATHKPKAAFMNVEALLYQHEGKRFKQIEQNHHLDEGFDLTELYPDAQASIEAGKSFEGQYILKNEQRDVGVITGSIITRVHGSEGLPEDTIYAKTVGHAGQSLAAYTPSGLTIHHTGDANDYVGKGLSGGKVIVNAPNTQREGEIIVGNVCFYGASHGKAFINGKAGERFCIRNSGVQAVVEGIGDHGLEYMTGGRIVILGDVGKNFGQGMSGGVSYVFPSDTAQFKKDNQLDSLDFDEITVNEERNVLKEMLEAHVKYTNSSKAKKILGDFENIADKVVKVIPKDYKLMMQKIDLQKQQSEQLDEALLNAFNDERTHLTSEQQLSAVY</sequence>
<evidence type="ECO:0000256" key="12">
    <source>
        <dbReference type="ARBA" id="ARBA00023164"/>
    </source>
</evidence>
<dbReference type="CDD" id="cd02808">
    <property type="entry name" value="GltS_FMN"/>
    <property type="match status" value="1"/>
</dbReference>
<feature type="domain" description="Glutamine amidotransferase type-2" evidence="15">
    <location>
        <begin position="20"/>
        <end position="408"/>
    </location>
</feature>
<dbReference type="InterPro" id="IPR002489">
    <property type="entry name" value="Glu_synth_asu_C"/>
</dbReference>
<evidence type="ECO:0000256" key="2">
    <source>
        <dbReference type="ARBA" id="ARBA00001927"/>
    </source>
</evidence>
<dbReference type="PANTHER" id="PTHR11938">
    <property type="entry name" value="FAD NADPH DEHYDROGENASE/OXIDOREDUCTASE"/>
    <property type="match status" value="1"/>
</dbReference>
<keyword evidence="13" id="KW-0003">3Fe-4S</keyword>
<comment type="cofactor">
    <cofactor evidence="1">
        <name>FMN</name>
        <dbReference type="ChEBI" id="CHEBI:58210"/>
    </cofactor>
</comment>
<keyword evidence="12" id="KW-0314">Glutamate biosynthesis</keyword>
<dbReference type="SUPFAM" id="SSF69336">
    <property type="entry name" value="Alpha subunit of glutamate synthase, C-terminal domain"/>
    <property type="match status" value="1"/>
</dbReference>
<keyword evidence="10" id="KW-0408">Iron</keyword>
<keyword evidence="8" id="KW-0315">Glutamine amidotransferase</keyword>
<dbReference type="Pfam" id="PF00310">
    <property type="entry name" value="GATase_2"/>
    <property type="match status" value="1"/>
</dbReference>
<dbReference type="GO" id="GO:0046872">
    <property type="term" value="F:metal ion binding"/>
    <property type="evidence" value="ECO:0007669"/>
    <property type="project" value="UniProtKB-KW"/>
</dbReference>
<keyword evidence="9" id="KW-0560">Oxidoreductase</keyword>
<keyword evidence="11" id="KW-0411">Iron-sulfur</keyword>
<evidence type="ECO:0000256" key="4">
    <source>
        <dbReference type="ARBA" id="ARBA00022605"/>
    </source>
</evidence>
<evidence type="ECO:0000256" key="11">
    <source>
        <dbReference type="ARBA" id="ARBA00023014"/>
    </source>
</evidence>
<accession>A0A2C6WLJ5</accession>
<dbReference type="InterPro" id="IPR050711">
    <property type="entry name" value="ET-N_metabolism_enzyme"/>
</dbReference>
<evidence type="ECO:0000256" key="7">
    <source>
        <dbReference type="ARBA" id="ARBA00022723"/>
    </source>
</evidence>
<dbReference type="GO" id="GO:0019676">
    <property type="term" value="P:ammonia assimilation cycle"/>
    <property type="evidence" value="ECO:0007669"/>
    <property type="project" value="TreeGrafter"/>
</dbReference>
<dbReference type="InterPro" id="IPR029055">
    <property type="entry name" value="Ntn_hydrolases_N"/>
</dbReference>
<comment type="caution">
    <text evidence="16">The sequence shown here is derived from an EMBL/GenBank/DDBJ whole genome shotgun (WGS) entry which is preliminary data.</text>
</comment>
<dbReference type="FunFam" id="3.20.20.70:FF:000061">
    <property type="entry name" value="Glutamate synthase large subunit"/>
    <property type="match status" value="1"/>
</dbReference>
<dbReference type="FunFam" id="3.60.20.10:FF:000001">
    <property type="entry name" value="Glutamate synthase, large subunit"/>
    <property type="match status" value="1"/>
</dbReference>
<organism evidence="16 17">
    <name type="scientific">Staphylococcus edaphicus</name>
    <dbReference type="NCBI Taxonomy" id="1955013"/>
    <lineage>
        <taxon>Bacteria</taxon>
        <taxon>Bacillati</taxon>
        <taxon>Bacillota</taxon>
        <taxon>Bacilli</taxon>
        <taxon>Bacillales</taxon>
        <taxon>Staphylococcaceae</taxon>
        <taxon>Staphylococcus</taxon>
    </lineage>
</organism>
<evidence type="ECO:0000256" key="10">
    <source>
        <dbReference type="ARBA" id="ARBA00023004"/>
    </source>
</evidence>
<dbReference type="NCBIfam" id="NF008730">
    <property type="entry name" value="PRK11750.1"/>
    <property type="match status" value="1"/>
</dbReference>
<dbReference type="Proteomes" id="UP000223828">
    <property type="component" value="Unassembled WGS sequence"/>
</dbReference>
<dbReference type="PANTHER" id="PTHR11938:SF133">
    <property type="entry name" value="GLUTAMATE SYNTHASE (NADH)"/>
    <property type="match status" value="1"/>
</dbReference>
<dbReference type="RefSeq" id="WP_099090875.1">
    <property type="nucleotide sequence ID" value="NZ_MRZN01000018.1"/>
</dbReference>
<dbReference type="PROSITE" id="PS51278">
    <property type="entry name" value="GATASE_TYPE_2"/>
    <property type="match status" value="1"/>
</dbReference>
<dbReference type="Pfam" id="PF01645">
    <property type="entry name" value="Glu_synthase"/>
    <property type="match status" value="1"/>
</dbReference>
<evidence type="ECO:0000256" key="6">
    <source>
        <dbReference type="ARBA" id="ARBA00022643"/>
    </source>
</evidence>
<gene>
    <name evidence="16" type="ORF">BTJ66_10330</name>
</gene>
<protein>
    <submittedName>
        <fullName evidence="16">Glutamate synthase large subunit</fullName>
    </submittedName>
</protein>
<dbReference type="InterPro" id="IPR006982">
    <property type="entry name" value="Glu_synth_centr_N"/>
</dbReference>
<keyword evidence="7" id="KW-0479">Metal-binding</keyword>